<dbReference type="AlphaFoldDB" id="A0AAN5I7Y5"/>
<feature type="region of interest" description="Disordered" evidence="4">
    <location>
        <begin position="265"/>
        <end position="300"/>
    </location>
</feature>
<dbReference type="InterPro" id="IPR009060">
    <property type="entry name" value="UBA-like_sf"/>
</dbReference>
<feature type="non-terminal residue" evidence="5">
    <location>
        <position position="1"/>
    </location>
</feature>
<feature type="compositionally biased region" description="Gly residues" evidence="4">
    <location>
        <begin position="136"/>
        <end position="153"/>
    </location>
</feature>
<feature type="compositionally biased region" description="Basic and acidic residues" evidence="4">
    <location>
        <begin position="83"/>
        <end position="106"/>
    </location>
</feature>
<dbReference type="SUPFAM" id="SSF46934">
    <property type="entry name" value="UBA-like"/>
    <property type="match status" value="1"/>
</dbReference>
<dbReference type="EMBL" id="BTRK01000005">
    <property type="protein sequence ID" value="GMR53611.1"/>
    <property type="molecule type" value="Genomic_DNA"/>
</dbReference>
<feature type="compositionally biased region" description="Low complexity" evidence="4">
    <location>
        <begin position="107"/>
        <end position="127"/>
    </location>
</feature>
<evidence type="ECO:0000256" key="4">
    <source>
        <dbReference type="SAM" id="MobiDB-lite"/>
    </source>
</evidence>
<name>A0AAN5I7Y5_9BILA</name>
<organism evidence="5 6">
    <name type="scientific">Pristionchus mayeri</name>
    <dbReference type="NCBI Taxonomy" id="1317129"/>
    <lineage>
        <taxon>Eukaryota</taxon>
        <taxon>Metazoa</taxon>
        <taxon>Ecdysozoa</taxon>
        <taxon>Nematoda</taxon>
        <taxon>Chromadorea</taxon>
        <taxon>Rhabditida</taxon>
        <taxon>Rhabditina</taxon>
        <taxon>Diplogasteromorpha</taxon>
        <taxon>Diplogasteroidea</taxon>
        <taxon>Neodiplogasteridae</taxon>
        <taxon>Pristionchus</taxon>
    </lineage>
</organism>
<evidence type="ECO:0000313" key="6">
    <source>
        <dbReference type="Proteomes" id="UP001328107"/>
    </source>
</evidence>
<dbReference type="GO" id="GO:0005634">
    <property type="term" value="C:nucleus"/>
    <property type="evidence" value="ECO:0007669"/>
    <property type="project" value="TreeGrafter"/>
</dbReference>
<evidence type="ECO:0000256" key="3">
    <source>
        <dbReference type="ARBA" id="ARBA00022553"/>
    </source>
</evidence>
<comment type="caution">
    <text evidence="5">The sequence shown here is derived from an EMBL/GenBank/DDBJ whole genome shotgun (WGS) entry which is preliminary data.</text>
</comment>
<feature type="compositionally biased region" description="Polar residues" evidence="4">
    <location>
        <begin position="352"/>
        <end position="361"/>
    </location>
</feature>
<keyword evidence="6" id="KW-1185">Reference proteome</keyword>
<feature type="region of interest" description="Disordered" evidence="4">
    <location>
        <begin position="341"/>
        <end position="433"/>
    </location>
</feature>
<evidence type="ECO:0000256" key="1">
    <source>
        <dbReference type="ARBA" id="ARBA00004496"/>
    </source>
</evidence>
<dbReference type="PANTHER" id="PTHR16308:SF13">
    <property type="entry name" value="PROTEIN LINGERER"/>
    <property type="match status" value="1"/>
</dbReference>
<comment type="subcellular location">
    <subcellularLocation>
        <location evidence="1">Cytoplasm</location>
    </subcellularLocation>
</comment>
<protein>
    <submittedName>
        <fullName evidence="5">Uncharacterized protein</fullName>
    </submittedName>
</protein>
<feature type="compositionally biased region" description="Basic and acidic residues" evidence="4">
    <location>
        <begin position="566"/>
        <end position="578"/>
    </location>
</feature>
<proteinExistence type="predicted"/>
<gene>
    <name evidence="5" type="ORF">PMAYCL1PPCAC_23806</name>
</gene>
<dbReference type="Proteomes" id="UP001328107">
    <property type="component" value="Unassembled WGS sequence"/>
</dbReference>
<feature type="compositionally biased region" description="Polar residues" evidence="4">
    <location>
        <begin position="388"/>
        <end position="404"/>
    </location>
</feature>
<dbReference type="PANTHER" id="PTHR16308">
    <property type="entry name" value="UBIQUITIN ASSOCIATED PROTEIN 2-LIKE/LINGERER"/>
    <property type="match status" value="1"/>
</dbReference>
<evidence type="ECO:0000256" key="2">
    <source>
        <dbReference type="ARBA" id="ARBA00022490"/>
    </source>
</evidence>
<reference evidence="6" key="1">
    <citation type="submission" date="2022-10" db="EMBL/GenBank/DDBJ databases">
        <title>Genome assembly of Pristionchus species.</title>
        <authorList>
            <person name="Yoshida K."/>
            <person name="Sommer R.J."/>
        </authorList>
    </citation>
    <scope>NUCLEOTIDE SEQUENCE [LARGE SCALE GENOMIC DNA]</scope>
    <source>
        <strain evidence="6">RS5460</strain>
    </source>
</reference>
<dbReference type="CDD" id="cd14277">
    <property type="entry name" value="UBA_UBP2_like"/>
    <property type="match status" value="1"/>
</dbReference>
<feature type="region of interest" description="Disordered" evidence="4">
    <location>
        <begin position="83"/>
        <end position="174"/>
    </location>
</feature>
<sequence>FQMGEKLKGRGTATVPSADQLRMAKLSIDSSDDASLQKLIKKVIETTRCSSSQAEVALLDNENDVQRAVLYILDRNGEVDCWTEQKSRKAKKEEAEKDAEAARRSTLESSSTRRGGRGASAPRPSRGTSFPKGGVVSRGGGGGAFGRGGGRGGRSAQPIAENSPHVPSASRTDNNDAAAAYEEVDWKKGPLVYESCASNAVSQPASANVPTAAGPMSFAAMAKKATAPPLPPPPPAVAAVNVAPPLPADPEPVCDEVPEEAVEEAAVEQSLEAIPPDAPAEENIPEPTVEELEESSNVAQSWTDELKTNLGIGLEEEKRSLRQRVEFMDTAAAAPLNEYQFGFSAPEPQPNIVPNVNSAPSPQEPALTRSVPTQPPQPVHTQEEAVKTSPSSFSRGLSYETMSSVAYPPSENRSMMPPRTVPQPVSQQTAHSSMFPPQMAPYASYAPYMNMYSPVGGGMRAEDPYAAMMQQYPFPGLGQIDLSTILPQGTLSSHNTAPPRTEHSDMSKYGGAGGRSESVAPPPGFASNGAPFMAQPSLSSLLVQPPQYPSHPFASFMNMPSMPSNRYDEERRAKESRSSHQSHNTPPPHMGHYSHHQQSNTGAYGSLHKKAQYPSNNWNNN</sequence>
<dbReference type="GO" id="GO:0005737">
    <property type="term" value="C:cytoplasm"/>
    <property type="evidence" value="ECO:0007669"/>
    <property type="project" value="UniProtKB-SubCell"/>
</dbReference>
<accession>A0AAN5I7Y5</accession>
<feature type="compositionally biased region" description="Polar residues" evidence="4">
    <location>
        <begin position="423"/>
        <end position="432"/>
    </location>
</feature>
<dbReference type="InterPro" id="IPR051833">
    <property type="entry name" value="TC-DDR_regulator"/>
</dbReference>
<feature type="compositionally biased region" description="Acidic residues" evidence="4">
    <location>
        <begin position="279"/>
        <end position="294"/>
    </location>
</feature>
<keyword evidence="3" id="KW-0597">Phosphoprotein</keyword>
<dbReference type="Gene3D" id="1.10.8.10">
    <property type="entry name" value="DNA helicase RuvA subunit, C-terminal domain"/>
    <property type="match status" value="1"/>
</dbReference>
<feature type="region of interest" description="Disordered" evidence="4">
    <location>
        <begin position="552"/>
        <end position="621"/>
    </location>
</feature>
<evidence type="ECO:0000313" key="5">
    <source>
        <dbReference type="EMBL" id="GMR53611.1"/>
    </source>
</evidence>
<feature type="region of interest" description="Disordered" evidence="4">
    <location>
        <begin position="490"/>
        <end position="531"/>
    </location>
</feature>
<keyword evidence="2" id="KW-0963">Cytoplasm</keyword>